<accession>A0A2M4D2Y2</accession>
<evidence type="ECO:0000256" key="1">
    <source>
        <dbReference type="SAM" id="Phobius"/>
    </source>
</evidence>
<organism evidence="2">
    <name type="scientific">Anopheles darlingi</name>
    <name type="common">Mosquito</name>
    <dbReference type="NCBI Taxonomy" id="43151"/>
    <lineage>
        <taxon>Eukaryota</taxon>
        <taxon>Metazoa</taxon>
        <taxon>Ecdysozoa</taxon>
        <taxon>Arthropoda</taxon>
        <taxon>Hexapoda</taxon>
        <taxon>Insecta</taxon>
        <taxon>Pterygota</taxon>
        <taxon>Neoptera</taxon>
        <taxon>Endopterygota</taxon>
        <taxon>Diptera</taxon>
        <taxon>Nematocera</taxon>
        <taxon>Culicoidea</taxon>
        <taxon>Culicidae</taxon>
        <taxon>Anophelinae</taxon>
        <taxon>Anopheles</taxon>
    </lineage>
</organism>
<proteinExistence type="predicted"/>
<keyword evidence="1" id="KW-1133">Transmembrane helix</keyword>
<evidence type="ECO:0000313" key="2">
    <source>
        <dbReference type="EMBL" id="MBW71915.1"/>
    </source>
</evidence>
<dbReference type="AlphaFoldDB" id="A0A2M4D2Y2"/>
<reference evidence="2" key="1">
    <citation type="submission" date="2018-01" db="EMBL/GenBank/DDBJ databases">
        <title>An insight into the sialome of Amazonian anophelines.</title>
        <authorList>
            <person name="Ribeiro J.M."/>
            <person name="Scarpassa V."/>
            <person name="Calvo E."/>
        </authorList>
    </citation>
    <scope>NUCLEOTIDE SEQUENCE</scope>
</reference>
<name>A0A2M4D2Y2_ANODA</name>
<protein>
    <submittedName>
        <fullName evidence="2">Uncharacterized protein</fullName>
    </submittedName>
</protein>
<keyword evidence="1" id="KW-0472">Membrane</keyword>
<dbReference type="EMBL" id="GGFL01007737">
    <property type="protein sequence ID" value="MBW71915.1"/>
    <property type="molecule type" value="Transcribed_RNA"/>
</dbReference>
<feature type="transmembrane region" description="Helical" evidence="1">
    <location>
        <begin position="61"/>
        <end position="80"/>
    </location>
</feature>
<feature type="transmembrane region" description="Helical" evidence="1">
    <location>
        <begin position="92"/>
        <end position="120"/>
    </location>
</feature>
<keyword evidence="1" id="KW-0812">Transmembrane</keyword>
<sequence length="129" mass="14793">MIFITLVLFFLLFLLCLFTGYSFRFARSTGPFQRLRRCLRFQIRLGRKLVVRFECIRPPYVLFRVVVLIGKVILGFRLGAALGRCRAVPLGVLLVQLLLEQLLLLLLLQQTSLLLLFFLLPATSSTFSA</sequence>